<feature type="coiled-coil region" evidence="1">
    <location>
        <begin position="425"/>
        <end position="452"/>
    </location>
</feature>
<dbReference type="Pfam" id="PF05729">
    <property type="entry name" value="NACHT"/>
    <property type="match status" value="1"/>
</dbReference>
<organism evidence="3 4">
    <name type="scientific">Crocosphaera watsonii WH 0003</name>
    <dbReference type="NCBI Taxonomy" id="423471"/>
    <lineage>
        <taxon>Bacteria</taxon>
        <taxon>Bacillati</taxon>
        <taxon>Cyanobacteriota</taxon>
        <taxon>Cyanophyceae</taxon>
        <taxon>Oscillatoriophycideae</taxon>
        <taxon>Chroococcales</taxon>
        <taxon>Aphanothecaceae</taxon>
        <taxon>Crocosphaera</taxon>
    </lineage>
</organism>
<evidence type="ECO:0000313" key="3">
    <source>
        <dbReference type="EMBL" id="EHJ10733.1"/>
    </source>
</evidence>
<evidence type="ECO:0000256" key="1">
    <source>
        <dbReference type="SAM" id="Coils"/>
    </source>
</evidence>
<gene>
    <name evidence="3" type="ORF">CWATWH0003_4528</name>
</gene>
<protein>
    <recommendedName>
        <fullName evidence="2">NACHT domain-containing protein</fullName>
    </recommendedName>
</protein>
<dbReference type="InterPro" id="IPR011989">
    <property type="entry name" value="ARM-like"/>
</dbReference>
<evidence type="ECO:0000313" key="4">
    <source>
        <dbReference type="Proteomes" id="UP000003477"/>
    </source>
</evidence>
<dbReference type="Pfam" id="PF13646">
    <property type="entry name" value="HEAT_2"/>
    <property type="match status" value="1"/>
</dbReference>
<dbReference type="InterPro" id="IPR027417">
    <property type="entry name" value="P-loop_NTPase"/>
</dbReference>
<keyword evidence="1" id="KW-0175">Coiled coil</keyword>
<feature type="domain" description="NACHT" evidence="2">
    <location>
        <begin position="214"/>
        <end position="338"/>
    </location>
</feature>
<dbReference type="Proteomes" id="UP000003477">
    <property type="component" value="Unassembled WGS sequence"/>
</dbReference>
<dbReference type="Gene3D" id="1.25.10.10">
    <property type="entry name" value="Leucine-rich Repeat Variant"/>
    <property type="match status" value="1"/>
</dbReference>
<proteinExistence type="predicted"/>
<dbReference type="PATRIC" id="fig|423471.3.peg.4235"/>
<reference evidence="3 4" key="1">
    <citation type="journal article" date="2011" name="Front. Microbiol.">
        <title>Two Strains of Crocosphaera watsonii with Highly Conserved Genomes are Distinguished by Strain-Specific Features.</title>
        <authorList>
            <person name="Bench S.R."/>
            <person name="Ilikchyan I.N."/>
            <person name="Tripp H.J."/>
            <person name="Zehr J.P."/>
        </authorList>
    </citation>
    <scope>NUCLEOTIDE SEQUENCE [LARGE SCALE GENOMIC DNA]</scope>
    <source>
        <strain evidence="3 4">WH 0003</strain>
    </source>
</reference>
<dbReference type="SUPFAM" id="SSF52540">
    <property type="entry name" value="P-loop containing nucleoside triphosphate hydrolases"/>
    <property type="match status" value="1"/>
</dbReference>
<sequence>MMKRKYLLHLFILTLSLSIFLGSVSSSYSQNTTSNFSSKQVVINEIKGYAQRHVDNNENMKTEVIIELYQDNTIGLTKVQIAEIYEKEYARLKEVKQTNSNSIWTQLPKGLYGWIVAGILLILLIIRDLIKECIKISIKNLSNWVYKQFSGTAFFEDIALKRYRQALIEKYEKLKIPFRPNYPLNMRTVYVPLKVSGSKEYKLIEVDHALKDYKRFVIKGAPGSGKSMFCRYLCLSYAEGKLNDLSDKPIPILVELHSLKESKLTVEILEKKLVQVCALNDFPKADRFITDGLKKGRLFLLLDGLDEVNFSLRAEVIEIIKTFIDTYEKCRVIITCRTAVYHNQFFDVVQQTLDIEDFRDKQIRDFLKAWKSQMSPGKSVEQLIEQLRKRPKIMELARNPLLLTMMAYLYPDTPFILPHSRIEFYQKATETLLELRDQIKNIRNEYEGKNKRRILQSLALYLSNFQQSDRREISYDTIINKLKEVLPDLNLSPSDTNPIIKEICDRSGLLLRIDGGENYKFAHLSLQEYFAAEALREKEQELINKFKIDTVAWREIVKLWCGLATDTTNLIREVYEKDPLAALECLADAQVVDETLAKKIIEHFKQELLHQEDTENIAKALAAVAADYRPRGSALLQFLVDIMNEDDNSSHKQAAAKTLSYTNLPQAVDILAKYYDKPHLLEVRQELIRMGDLAVSTLESIAMENCVEAMDDLVAIGTPDAADTLEKFLHDPQLKQQAAWRVTAVLDKLKEDENISDRL</sequence>
<dbReference type="Gene3D" id="3.40.50.300">
    <property type="entry name" value="P-loop containing nucleotide triphosphate hydrolases"/>
    <property type="match status" value="1"/>
</dbReference>
<name>G5JAR7_CROWT</name>
<dbReference type="InterPro" id="IPR007111">
    <property type="entry name" value="NACHT_NTPase"/>
</dbReference>
<dbReference type="GeneID" id="88767947"/>
<dbReference type="RefSeq" id="WP_007312402.1">
    <property type="nucleotide sequence ID" value="NZ_AESD01000680.1"/>
</dbReference>
<evidence type="ECO:0000259" key="2">
    <source>
        <dbReference type="PROSITE" id="PS50837"/>
    </source>
</evidence>
<dbReference type="AlphaFoldDB" id="G5JAR7"/>
<dbReference type="EMBL" id="AESD01000680">
    <property type="protein sequence ID" value="EHJ10733.1"/>
    <property type="molecule type" value="Genomic_DNA"/>
</dbReference>
<dbReference type="PANTHER" id="PTHR46844:SF1">
    <property type="entry name" value="SLR5058 PROTEIN"/>
    <property type="match status" value="1"/>
</dbReference>
<accession>G5JAR7</accession>
<dbReference type="PANTHER" id="PTHR46844">
    <property type="entry name" value="SLR5058 PROTEIN"/>
    <property type="match status" value="1"/>
</dbReference>
<comment type="caution">
    <text evidence="3">The sequence shown here is derived from an EMBL/GenBank/DDBJ whole genome shotgun (WGS) entry which is preliminary data.</text>
</comment>
<dbReference type="PROSITE" id="PS50837">
    <property type="entry name" value="NACHT"/>
    <property type="match status" value="1"/>
</dbReference>